<dbReference type="InterPro" id="IPR000719">
    <property type="entry name" value="Prot_kinase_dom"/>
</dbReference>
<keyword evidence="4" id="KW-1185">Reference proteome</keyword>
<dbReference type="Gene3D" id="1.10.510.10">
    <property type="entry name" value="Transferase(Phosphotransferase) domain 1"/>
    <property type="match status" value="2"/>
</dbReference>
<dbReference type="SUPFAM" id="SSF56112">
    <property type="entry name" value="Protein kinase-like (PK-like)"/>
    <property type="match status" value="1"/>
</dbReference>
<dbReference type="eggNOG" id="KOG0589">
    <property type="taxonomic scope" value="Eukaryota"/>
</dbReference>
<protein>
    <submittedName>
        <fullName evidence="3">Serine/threonine-protein kinase Nek3</fullName>
    </submittedName>
</protein>
<dbReference type="PANTHER" id="PTHR44984:SF1">
    <property type="entry name" value="SERINE_THREONINE-PROTEIN KINASE NEK3"/>
    <property type="match status" value="1"/>
</dbReference>
<dbReference type="GO" id="GO:0005524">
    <property type="term" value="F:ATP binding"/>
    <property type="evidence" value="ECO:0007669"/>
    <property type="project" value="InterPro"/>
</dbReference>
<organism evidence="3 4">
    <name type="scientific">Chelonia mydas</name>
    <name type="common">Green sea-turtle</name>
    <name type="synonym">Chelonia agassizi</name>
    <dbReference type="NCBI Taxonomy" id="8469"/>
    <lineage>
        <taxon>Eukaryota</taxon>
        <taxon>Metazoa</taxon>
        <taxon>Chordata</taxon>
        <taxon>Craniata</taxon>
        <taxon>Vertebrata</taxon>
        <taxon>Euteleostomi</taxon>
        <taxon>Archelosauria</taxon>
        <taxon>Testudinata</taxon>
        <taxon>Testudines</taxon>
        <taxon>Cryptodira</taxon>
        <taxon>Durocryptodira</taxon>
        <taxon>Americhelydia</taxon>
        <taxon>Chelonioidea</taxon>
        <taxon>Cheloniidae</taxon>
        <taxon>Chelonia</taxon>
    </lineage>
</organism>
<dbReference type="GO" id="GO:0004672">
    <property type="term" value="F:protein kinase activity"/>
    <property type="evidence" value="ECO:0007669"/>
    <property type="project" value="InterPro"/>
</dbReference>
<dbReference type="Pfam" id="PF00069">
    <property type="entry name" value="Pkinase"/>
    <property type="match status" value="1"/>
</dbReference>
<name>M7ARQ4_CHEMY</name>
<dbReference type="SMART" id="SM00220">
    <property type="entry name" value="S_TKc"/>
    <property type="match status" value="1"/>
</dbReference>
<dbReference type="Proteomes" id="UP000031443">
    <property type="component" value="Unassembled WGS sequence"/>
</dbReference>
<keyword evidence="3" id="KW-0418">Kinase</keyword>
<gene>
    <name evidence="3" type="ORF">UY3_14877</name>
</gene>
<proteinExistence type="predicted"/>
<sequence length="538" mass="60760">MSAFVFKSKREWQVGGKSPFRKNLEQNKFLALNSIKSPKDRPATWGAEEALSRPTPQTEEVGTKPAQDLPAPHKTTAPEEPVMEPGVVQEQPRLLEGQEDPVPLLVTSSSSPDEVVAGVSAIGPPPIDHREQQDLLHCIVRNVGLQTEEVVEAEDTMVEFLPQKGLPRERLWRAALVCLPASSAGSANRGSQWLRFTAPGQWELLETASTDGHLYIVMEYCDDGDLMQKIKYQRGKLFPEDTILHWFVQMCLGVKHIHDRRVLHRDIKSKFQANSWKHLILKICKGSYNPLPSHYSYELHYLIKQMFKRNPKNRPSASTILARGCLAKLIKNCLPAEQHEDQSSAGSNSELENITKRLSERTLKQRGAGEEAFFFMAVSSENCEVPPKNANSPSPHRRHWERGVSNTVVNVLENASLLSSSFTAEEDKSGCVIKYSEDKPRKQWIKETPHTLMNILKNADISLAFKTYTIYKPASEDLLRGPLSEETKVSDEIDGEGEAILMDSERLEPRSDEEDTDFEEEDDPDWVSELKMMAKYSD</sequence>
<dbReference type="PANTHER" id="PTHR44984">
    <property type="entry name" value="SERINE/THREONINE-PROTEIN KINASE NEK3"/>
    <property type="match status" value="1"/>
</dbReference>
<dbReference type="Gene3D" id="3.30.200.20">
    <property type="entry name" value="Phosphorylase Kinase, domain 1"/>
    <property type="match status" value="1"/>
</dbReference>
<feature type="compositionally biased region" description="Acidic residues" evidence="1">
    <location>
        <begin position="511"/>
        <end position="526"/>
    </location>
</feature>
<feature type="region of interest" description="Disordered" evidence="1">
    <location>
        <begin position="486"/>
        <end position="527"/>
    </location>
</feature>
<keyword evidence="3" id="KW-0808">Transferase</keyword>
<dbReference type="InterPro" id="IPR011009">
    <property type="entry name" value="Kinase-like_dom_sf"/>
</dbReference>
<feature type="domain" description="Protein kinase" evidence="2">
    <location>
        <begin position="145"/>
        <end position="326"/>
    </location>
</feature>
<accession>M7ARQ4</accession>
<evidence type="ECO:0000313" key="3">
    <source>
        <dbReference type="EMBL" id="EMP28026.1"/>
    </source>
</evidence>
<reference evidence="4" key="1">
    <citation type="journal article" date="2013" name="Nat. Genet.">
        <title>The draft genomes of soft-shell turtle and green sea turtle yield insights into the development and evolution of the turtle-specific body plan.</title>
        <authorList>
            <person name="Wang Z."/>
            <person name="Pascual-Anaya J."/>
            <person name="Zadissa A."/>
            <person name="Li W."/>
            <person name="Niimura Y."/>
            <person name="Huang Z."/>
            <person name="Li C."/>
            <person name="White S."/>
            <person name="Xiong Z."/>
            <person name="Fang D."/>
            <person name="Wang B."/>
            <person name="Ming Y."/>
            <person name="Chen Y."/>
            <person name="Zheng Y."/>
            <person name="Kuraku S."/>
            <person name="Pignatelli M."/>
            <person name="Herrero J."/>
            <person name="Beal K."/>
            <person name="Nozawa M."/>
            <person name="Li Q."/>
            <person name="Wang J."/>
            <person name="Zhang H."/>
            <person name="Yu L."/>
            <person name="Shigenobu S."/>
            <person name="Wang J."/>
            <person name="Liu J."/>
            <person name="Flicek P."/>
            <person name="Searle S."/>
            <person name="Wang J."/>
            <person name="Kuratani S."/>
            <person name="Yin Y."/>
            <person name="Aken B."/>
            <person name="Zhang G."/>
            <person name="Irie N."/>
        </authorList>
    </citation>
    <scope>NUCLEOTIDE SEQUENCE [LARGE SCALE GENOMIC DNA]</scope>
</reference>
<evidence type="ECO:0000313" key="4">
    <source>
        <dbReference type="Proteomes" id="UP000031443"/>
    </source>
</evidence>
<evidence type="ECO:0000256" key="1">
    <source>
        <dbReference type="SAM" id="MobiDB-lite"/>
    </source>
</evidence>
<feature type="region of interest" description="Disordered" evidence="1">
    <location>
        <begin position="33"/>
        <end position="85"/>
    </location>
</feature>
<evidence type="ECO:0000259" key="2">
    <source>
        <dbReference type="SMART" id="SM00220"/>
    </source>
</evidence>
<dbReference type="EMBL" id="KB565453">
    <property type="protein sequence ID" value="EMP28026.1"/>
    <property type="molecule type" value="Genomic_DNA"/>
</dbReference>
<dbReference type="AlphaFoldDB" id="M7ARQ4"/>